<keyword evidence="5" id="KW-0472">Membrane</keyword>
<dbReference type="InterPro" id="IPR011706">
    <property type="entry name" value="Cu-oxidase_C"/>
</dbReference>
<accession>A0A8A4ZJJ8</accession>
<keyword evidence="1" id="KW-0479">Metal-binding</keyword>
<evidence type="ECO:0000256" key="1">
    <source>
        <dbReference type="ARBA" id="ARBA00022723"/>
    </source>
</evidence>
<keyword evidence="2" id="KW-0560">Oxidoreductase</keyword>
<dbReference type="KEGG" id="psic:J4E96_06865"/>
<feature type="region of interest" description="Disordered" evidence="4">
    <location>
        <begin position="1"/>
        <end position="21"/>
    </location>
</feature>
<evidence type="ECO:0000259" key="6">
    <source>
        <dbReference type="Pfam" id="PF07731"/>
    </source>
</evidence>
<feature type="compositionally biased region" description="Pro residues" evidence="4">
    <location>
        <begin position="7"/>
        <end position="17"/>
    </location>
</feature>
<dbReference type="Proteomes" id="UP000663937">
    <property type="component" value="Chromosome"/>
</dbReference>
<evidence type="ECO:0000313" key="8">
    <source>
        <dbReference type="EMBL" id="QTE30676.1"/>
    </source>
</evidence>
<dbReference type="PANTHER" id="PTHR11709">
    <property type="entry name" value="MULTI-COPPER OXIDASE"/>
    <property type="match status" value="1"/>
</dbReference>
<feature type="transmembrane region" description="Helical" evidence="5">
    <location>
        <begin position="26"/>
        <end position="44"/>
    </location>
</feature>
<protein>
    <submittedName>
        <fullName evidence="8">Multicopper oxidase family protein</fullName>
    </submittedName>
</protein>
<feature type="domain" description="Plastocyanin-like" evidence="6">
    <location>
        <begin position="400"/>
        <end position="502"/>
    </location>
</feature>
<dbReference type="PANTHER" id="PTHR11709:SF394">
    <property type="entry name" value="FI03373P-RELATED"/>
    <property type="match status" value="1"/>
</dbReference>
<dbReference type="Pfam" id="PF07731">
    <property type="entry name" value="Cu-oxidase_2"/>
    <property type="match status" value="1"/>
</dbReference>
<evidence type="ECO:0000256" key="5">
    <source>
        <dbReference type="SAM" id="Phobius"/>
    </source>
</evidence>
<keyword evidence="9" id="KW-1185">Reference proteome</keyword>
<dbReference type="GO" id="GO:0005507">
    <property type="term" value="F:copper ion binding"/>
    <property type="evidence" value="ECO:0007669"/>
    <property type="project" value="InterPro"/>
</dbReference>
<dbReference type="Pfam" id="PF07732">
    <property type="entry name" value="Cu-oxidase_3"/>
    <property type="match status" value="1"/>
</dbReference>
<keyword evidence="3" id="KW-0186">Copper</keyword>
<dbReference type="PROSITE" id="PS00080">
    <property type="entry name" value="MULTICOPPER_OXIDASE2"/>
    <property type="match status" value="1"/>
</dbReference>
<dbReference type="InterPro" id="IPR002355">
    <property type="entry name" value="Cu_oxidase_Cu_BS"/>
</dbReference>
<dbReference type="CDD" id="cd04202">
    <property type="entry name" value="CuRO_D2_2dMcoN_like"/>
    <property type="match status" value="1"/>
</dbReference>
<gene>
    <name evidence="8" type="ORF">J4E96_06865</name>
</gene>
<evidence type="ECO:0000256" key="2">
    <source>
        <dbReference type="ARBA" id="ARBA00023002"/>
    </source>
</evidence>
<keyword evidence="5" id="KW-0812">Transmembrane</keyword>
<dbReference type="Gene3D" id="2.60.40.420">
    <property type="entry name" value="Cupredoxins - blue copper proteins"/>
    <property type="match status" value="3"/>
</dbReference>
<dbReference type="SUPFAM" id="SSF49503">
    <property type="entry name" value="Cupredoxins"/>
    <property type="match status" value="3"/>
</dbReference>
<dbReference type="EMBL" id="CP071868">
    <property type="protein sequence ID" value="QTE30676.1"/>
    <property type="molecule type" value="Genomic_DNA"/>
</dbReference>
<dbReference type="InterPro" id="IPR008972">
    <property type="entry name" value="Cupredoxin"/>
</dbReference>
<evidence type="ECO:0000313" key="9">
    <source>
        <dbReference type="Proteomes" id="UP000663937"/>
    </source>
</evidence>
<proteinExistence type="predicted"/>
<organism evidence="8 9">
    <name type="scientific">Pengzhenrongella sicca</name>
    <dbReference type="NCBI Taxonomy" id="2819238"/>
    <lineage>
        <taxon>Bacteria</taxon>
        <taxon>Bacillati</taxon>
        <taxon>Actinomycetota</taxon>
        <taxon>Actinomycetes</taxon>
        <taxon>Micrococcales</taxon>
        <taxon>Pengzhenrongella</taxon>
    </lineage>
</organism>
<feature type="domain" description="Plastocyanin-like" evidence="7">
    <location>
        <begin position="115"/>
        <end position="227"/>
    </location>
</feature>
<evidence type="ECO:0000256" key="3">
    <source>
        <dbReference type="ARBA" id="ARBA00023008"/>
    </source>
</evidence>
<evidence type="ECO:0000256" key="4">
    <source>
        <dbReference type="SAM" id="MobiDB-lite"/>
    </source>
</evidence>
<keyword evidence="5" id="KW-1133">Transmembrane helix</keyword>
<name>A0A8A4ZJJ8_9MICO</name>
<dbReference type="InterPro" id="IPR045087">
    <property type="entry name" value="Cu-oxidase_fam"/>
</dbReference>
<dbReference type="AlphaFoldDB" id="A0A8A4ZJJ8"/>
<reference evidence="8" key="1">
    <citation type="submission" date="2021-03" db="EMBL/GenBank/DDBJ databases">
        <title>Pengzhenrongella sicca gen. nov., sp. nov., a new member of suborder Micrococcineae isolated from High-Arctic tundra soil.</title>
        <authorList>
            <person name="Peng F."/>
        </authorList>
    </citation>
    <scope>NUCLEOTIDE SEQUENCE</scope>
    <source>
        <strain evidence="8">LRZ-2</strain>
    </source>
</reference>
<dbReference type="GO" id="GO:0016491">
    <property type="term" value="F:oxidoreductase activity"/>
    <property type="evidence" value="ECO:0007669"/>
    <property type="project" value="UniProtKB-KW"/>
</dbReference>
<dbReference type="InterPro" id="IPR011707">
    <property type="entry name" value="Cu-oxidase-like_N"/>
</dbReference>
<sequence>MTDDGAPPSPPPSPPVSSPLARRRRVVAAVVATLVVVAPVTWFWSTSLVPSTYSVLGMGYVDAGGGQVTGAHADRAEAGWGGPPARPGDVSVATLTGPADAEPDVAVTLEAAAERITLPDGTVVEGYTIGGTTPGPLIEATQGDLVEVTLRNASVPDGVTLHWHGVDVPNAEDGVAGVTQEAVPVGGEHVYRFVAQDAGTYWYHSHQVSHRQVRLGLLGPLVVHPRATAAGADEAIALLHTYAGTRTINGTAGQQRHVVAPGTAARIRVINTDNAALRVWVAGAGFALLAVDGRDLTGATPVRDVAVVIGAGGRADLEITAPADGSAAVVRLGGGADLVVGPAGSRGPSGAAARDPGTELDLLGYGTPAALGFDPQAADRTFELAIGRRFGFVAGRPGLHWTINGHLFPDLPMFVVAEGDVVRMTISNSSGQAHPMHLHGHHVVVLSRDGVAATGGPWWTDSLEVRDGEEFEVAFVADNPGVWMDHCHNLPHAQQGLVAHLAYTGVSEPFRVGGAGANRPE</sequence>
<evidence type="ECO:0000259" key="7">
    <source>
        <dbReference type="Pfam" id="PF07732"/>
    </source>
</evidence>